<dbReference type="Proteomes" id="UP000184514">
    <property type="component" value="Unassembled WGS sequence"/>
</dbReference>
<dbReference type="EMBL" id="MLCB01000126">
    <property type="protein sequence ID" value="OJI93941.1"/>
    <property type="molecule type" value="Genomic_DNA"/>
</dbReference>
<keyword evidence="1" id="KW-0812">Transmembrane</keyword>
<accession>A0A1L9NXH7</accession>
<feature type="transmembrane region" description="Helical" evidence="1">
    <location>
        <begin position="42"/>
        <end position="63"/>
    </location>
</feature>
<proteinExistence type="predicted"/>
<dbReference type="AlphaFoldDB" id="A0A1L9NXH7"/>
<keyword evidence="3" id="KW-1185">Reference proteome</keyword>
<protein>
    <submittedName>
        <fullName evidence="2">Branched-chain amino acid transport protein AzlD</fullName>
    </submittedName>
</protein>
<name>A0A1L9NXH7_9RHOB</name>
<reference evidence="2 3" key="1">
    <citation type="submission" date="2016-10" db="EMBL/GenBank/DDBJ databases">
        <title>Genome sequence of Planktotalea frisia SH6-1.</title>
        <authorList>
            <person name="Poehlein A."/>
            <person name="Bakenhus I."/>
            <person name="Voget S."/>
            <person name="Brinkhoff T."/>
            <person name="Simon M."/>
        </authorList>
    </citation>
    <scope>NUCLEOTIDE SEQUENCE [LARGE SCALE GENOMIC DNA]</scope>
    <source>
        <strain evidence="2 3">SH6-1</strain>
    </source>
</reference>
<keyword evidence="1" id="KW-1133">Transmembrane helix</keyword>
<evidence type="ECO:0000313" key="2">
    <source>
        <dbReference type="EMBL" id="OJI93941.1"/>
    </source>
</evidence>
<dbReference type="Pfam" id="PF05437">
    <property type="entry name" value="AzlD"/>
    <property type="match status" value="1"/>
</dbReference>
<keyword evidence="1" id="KW-0472">Membrane</keyword>
<comment type="caution">
    <text evidence="2">The sequence shown here is derived from an EMBL/GenBank/DDBJ whole genome shotgun (WGS) entry which is preliminary data.</text>
</comment>
<evidence type="ECO:0000313" key="3">
    <source>
        <dbReference type="Proteomes" id="UP000184514"/>
    </source>
</evidence>
<dbReference type="RefSeq" id="WP_072630410.1">
    <property type="nucleotide sequence ID" value="NZ_MLCB01000126.1"/>
</dbReference>
<feature type="transmembrane region" description="Helical" evidence="1">
    <location>
        <begin position="6"/>
        <end position="30"/>
    </location>
</feature>
<dbReference type="STRING" id="696762.PFRI_18420"/>
<dbReference type="OrthoDB" id="6119856at2"/>
<evidence type="ECO:0000256" key="1">
    <source>
        <dbReference type="SAM" id="Phobius"/>
    </source>
</evidence>
<feature type="transmembrane region" description="Helical" evidence="1">
    <location>
        <begin position="75"/>
        <end position="103"/>
    </location>
</feature>
<organism evidence="2 3">
    <name type="scientific">Planktotalea frisia</name>
    <dbReference type="NCBI Taxonomy" id="696762"/>
    <lineage>
        <taxon>Bacteria</taxon>
        <taxon>Pseudomonadati</taxon>
        <taxon>Pseudomonadota</taxon>
        <taxon>Alphaproteobacteria</taxon>
        <taxon>Rhodobacterales</taxon>
        <taxon>Paracoccaceae</taxon>
        <taxon>Planktotalea</taxon>
    </lineage>
</organism>
<dbReference type="InterPro" id="IPR008407">
    <property type="entry name" value="Brnchd-chn_aa_trnsp_AzlD"/>
</dbReference>
<sequence length="108" mass="11659">MIDKTELWIVIIGLGIGSFALRFAFTGLVGDRQLPIWLMRHLRYTAVGILPAIIAPAVLWPAATNGDFDIPRVSAAIITLTLGLIWKNVVGSIIGGGATLYILQFLLS</sequence>
<gene>
    <name evidence="2" type="ORF">PFRI_18420</name>
</gene>